<dbReference type="HAMAP" id="MF_00024">
    <property type="entry name" value="CobD_CbiB"/>
    <property type="match status" value="1"/>
</dbReference>
<dbReference type="RefSeq" id="WP_112717475.1">
    <property type="nucleotide sequence ID" value="NZ_LS483250.1"/>
</dbReference>
<feature type="transmembrane region" description="Helical" evidence="9">
    <location>
        <begin position="155"/>
        <end position="177"/>
    </location>
</feature>
<dbReference type="NCBIfam" id="TIGR00380">
    <property type="entry name" value="cobal_cbiB"/>
    <property type="match status" value="1"/>
</dbReference>
<evidence type="ECO:0000256" key="3">
    <source>
        <dbReference type="ARBA" id="ARBA00006263"/>
    </source>
</evidence>
<evidence type="ECO:0000256" key="7">
    <source>
        <dbReference type="ARBA" id="ARBA00022989"/>
    </source>
</evidence>
<proteinExistence type="inferred from homology"/>
<keyword evidence="7 9" id="KW-1133">Transmembrane helix</keyword>
<keyword evidence="5 9" id="KW-0169">Cobalamin biosynthesis</keyword>
<dbReference type="PANTHER" id="PTHR34308">
    <property type="entry name" value="COBALAMIN BIOSYNTHESIS PROTEIN CBIB"/>
    <property type="match status" value="1"/>
</dbReference>
<comment type="similarity">
    <text evidence="3 9">Belongs to the CobD/CbiB family.</text>
</comment>
<evidence type="ECO:0000256" key="6">
    <source>
        <dbReference type="ARBA" id="ARBA00022692"/>
    </source>
</evidence>
<reference evidence="11" key="1">
    <citation type="submission" date="2018-05" db="EMBL/GenBank/DDBJ databases">
        <authorList>
            <person name="Cea G.-C."/>
            <person name="William W."/>
        </authorList>
    </citation>
    <scope>NUCLEOTIDE SEQUENCE [LARGE SCALE GENOMIC DNA]</scope>
    <source>
        <strain evidence="11">DB21MT 5</strain>
    </source>
</reference>
<keyword evidence="11" id="KW-1185">Reference proteome</keyword>
<comment type="pathway">
    <text evidence="2 9">Cofactor biosynthesis; adenosylcobalamin biosynthesis.</text>
</comment>
<evidence type="ECO:0000256" key="8">
    <source>
        <dbReference type="ARBA" id="ARBA00023136"/>
    </source>
</evidence>
<evidence type="ECO:0000256" key="9">
    <source>
        <dbReference type="HAMAP-Rule" id="MF_00024"/>
    </source>
</evidence>
<dbReference type="Pfam" id="PF03186">
    <property type="entry name" value="CobD_Cbib"/>
    <property type="match status" value="1"/>
</dbReference>
<dbReference type="GO" id="GO:0015420">
    <property type="term" value="F:ABC-type vitamin B12 transporter activity"/>
    <property type="evidence" value="ECO:0007669"/>
    <property type="project" value="UniProtKB-UniRule"/>
</dbReference>
<gene>
    <name evidence="9 10" type="primary">cobD</name>
    <name evidence="10" type="ORF">MORIYA_3809</name>
</gene>
<dbReference type="EMBL" id="LS483250">
    <property type="protein sequence ID" value="SQD80261.1"/>
    <property type="molecule type" value="Genomic_DNA"/>
</dbReference>
<dbReference type="KEGG" id="mya:MORIYA_3809"/>
<name>A0A330LW69_9GAMM</name>
<dbReference type="Proteomes" id="UP000250163">
    <property type="component" value="Chromosome MORIYA"/>
</dbReference>
<feature type="transmembrane region" description="Helical" evidence="9">
    <location>
        <begin position="57"/>
        <end position="77"/>
    </location>
</feature>
<evidence type="ECO:0000313" key="10">
    <source>
        <dbReference type="EMBL" id="SQD80261.1"/>
    </source>
</evidence>
<dbReference type="GO" id="GO:0048472">
    <property type="term" value="F:threonine-phosphate decarboxylase activity"/>
    <property type="evidence" value="ECO:0007669"/>
    <property type="project" value="InterPro"/>
</dbReference>
<keyword evidence="6 9" id="KW-0812">Transmembrane</keyword>
<keyword evidence="4 9" id="KW-1003">Cell membrane</keyword>
<evidence type="ECO:0000256" key="4">
    <source>
        <dbReference type="ARBA" id="ARBA00022475"/>
    </source>
</evidence>
<comment type="subcellular location">
    <subcellularLocation>
        <location evidence="1 9">Cell membrane</location>
        <topology evidence="1 9">Multi-pass membrane protein</topology>
    </subcellularLocation>
</comment>
<keyword evidence="8 9" id="KW-0472">Membrane</keyword>
<organism evidence="10 11">
    <name type="scientific">Moritella yayanosii</name>
    <dbReference type="NCBI Taxonomy" id="69539"/>
    <lineage>
        <taxon>Bacteria</taxon>
        <taxon>Pseudomonadati</taxon>
        <taxon>Pseudomonadota</taxon>
        <taxon>Gammaproteobacteria</taxon>
        <taxon>Alteromonadales</taxon>
        <taxon>Moritellaceae</taxon>
        <taxon>Moritella</taxon>
    </lineage>
</organism>
<evidence type="ECO:0000256" key="5">
    <source>
        <dbReference type="ARBA" id="ARBA00022573"/>
    </source>
</evidence>
<evidence type="ECO:0000256" key="1">
    <source>
        <dbReference type="ARBA" id="ARBA00004651"/>
    </source>
</evidence>
<dbReference type="PANTHER" id="PTHR34308:SF1">
    <property type="entry name" value="COBALAMIN BIOSYNTHESIS PROTEIN CBIB"/>
    <property type="match status" value="1"/>
</dbReference>
<comment type="function">
    <text evidence="9">Converts cobyric acid to cobinamide by the addition of aminopropanol on the F carboxylic group.</text>
</comment>
<dbReference type="UniPathway" id="UPA00148"/>
<protein>
    <recommendedName>
        <fullName evidence="9">Cobalamin biosynthesis protein CobD</fullName>
    </recommendedName>
</protein>
<dbReference type="GO" id="GO:0009236">
    <property type="term" value="P:cobalamin biosynthetic process"/>
    <property type="evidence" value="ECO:0007669"/>
    <property type="project" value="UniProtKB-UniRule"/>
</dbReference>
<comment type="caution">
    <text evidence="9">Lacks conserved residue(s) required for the propagation of feature annotation.</text>
</comment>
<sequence>MNDYMTGSVILMAAFILDILLGEPRRYHPLVGFGNLTQKLERLFNRKGNDKPWRTQLFGILAWSLLTLPLPLGYYLLHQDTLLFWCLDAVIVYSAMGYNSLVKHAKQIAAPLMNDDMQQARHFCSYMVSRDTSNLSEQQIARAITESVLENGHDAVIASLVWFAIGGAPLVILHRLVNTLDAMWGYKNPQFLYFGWCAARMDDLLGWPTAKVSSLLYASQALWCRHTSVFNALRNGWRQGRQYKSLNGGWVMATGATVLNVSLGGQGIYDGKIVKSVTLGQGPQVTTADIIPSLNLVRNAAIIFIISCFLVSLIAAV</sequence>
<dbReference type="InterPro" id="IPR004485">
    <property type="entry name" value="Cobalamin_biosynth_CobD/CbiB"/>
</dbReference>
<evidence type="ECO:0000256" key="2">
    <source>
        <dbReference type="ARBA" id="ARBA00004953"/>
    </source>
</evidence>
<accession>A0A330LW69</accession>
<dbReference type="AlphaFoldDB" id="A0A330LW69"/>
<evidence type="ECO:0000313" key="11">
    <source>
        <dbReference type="Proteomes" id="UP000250163"/>
    </source>
</evidence>
<dbReference type="OrthoDB" id="9811967at2"/>
<feature type="transmembrane region" description="Helical" evidence="9">
    <location>
        <begin position="296"/>
        <end position="316"/>
    </location>
</feature>
<dbReference type="GO" id="GO:0005886">
    <property type="term" value="C:plasma membrane"/>
    <property type="evidence" value="ECO:0007669"/>
    <property type="project" value="UniProtKB-SubCell"/>
</dbReference>